<evidence type="ECO:0000259" key="1">
    <source>
        <dbReference type="Pfam" id="PF00583"/>
    </source>
</evidence>
<dbReference type="Proteomes" id="UP000036834">
    <property type="component" value="Unassembled WGS sequence"/>
</dbReference>
<dbReference type="STRING" id="54915.ADS79_09910"/>
<reference evidence="3" key="1">
    <citation type="submission" date="2015-07" db="EMBL/GenBank/DDBJ databases">
        <title>Genome sequencing project for genomic taxonomy and phylogenomics of Bacillus-like bacteria.</title>
        <authorList>
            <person name="Liu B."/>
            <person name="Wang J."/>
            <person name="Zhu Y."/>
            <person name="Liu G."/>
            <person name="Chen Q."/>
            <person name="Chen Z."/>
            <person name="Lan J."/>
            <person name="Che J."/>
            <person name="Ge C."/>
            <person name="Shi H."/>
            <person name="Pan Z."/>
            <person name="Liu X."/>
        </authorList>
    </citation>
    <scope>NUCLEOTIDE SEQUENCE [LARGE SCALE GENOMIC DNA]</scope>
    <source>
        <strain evidence="3">DSM 9887</strain>
    </source>
</reference>
<dbReference type="RefSeq" id="WP_049739039.1">
    <property type="nucleotide sequence ID" value="NZ_BJON01000026.1"/>
</dbReference>
<proteinExistence type="predicted"/>
<dbReference type="InterPro" id="IPR016181">
    <property type="entry name" value="Acyl_CoA_acyltransferase"/>
</dbReference>
<dbReference type="AlphaFoldDB" id="A0A0K9YXL2"/>
<evidence type="ECO:0000313" key="2">
    <source>
        <dbReference type="EMBL" id="KNB72985.1"/>
    </source>
</evidence>
<comment type="caution">
    <text evidence="2">The sequence shown here is derived from an EMBL/GenBank/DDBJ whole genome shotgun (WGS) entry which is preliminary data.</text>
</comment>
<dbReference type="OrthoDB" id="342444at2"/>
<organism evidence="2 3">
    <name type="scientific">Brevibacillus reuszeri</name>
    <dbReference type="NCBI Taxonomy" id="54915"/>
    <lineage>
        <taxon>Bacteria</taxon>
        <taxon>Bacillati</taxon>
        <taxon>Bacillota</taxon>
        <taxon>Bacilli</taxon>
        <taxon>Bacillales</taxon>
        <taxon>Paenibacillaceae</taxon>
        <taxon>Brevibacillus</taxon>
    </lineage>
</organism>
<dbReference type="EMBL" id="LGIQ01000007">
    <property type="protein sequence ID" value="KNB72985.1"/>
    <property type="molecule type" value="Genomic_DNA"/>
</dbReference>
<evidence type="ECO:0000313" key="3">
    <source>
        <dbReference type="Proteomes" id="UP000036834"/>
    </source>
</evidence>
<dbReference type="GO" id="GO:0016747">
    <property type="term" value="F:acyltransferase activity, transferring groups other than amino-acyl groups"/>
    <property type="evidence" value="ECO:0007669"/>
    <property type="project" value="InterPro"/>
</dbReference>
<dbReference type="Gene3D" id="3.40.630.30">
    <property type="match status" value="1"/>
</dbReference>
<accession>A0A0K9YXL2</accession>
<keyword evidence="2" id="KW-0808">Transferase</keyword>
<dbReference type="PATRIC" id="fig|54915.3.peg.904"/>
<dbReference type="CDD" id="cd04301">
    <property type="entry name" value="NAT_SF"/>
    <property type="match status" value="1"/>
</dbReference>
<protein>
    <submittedName>
        <fullName evidence="2">GNAT family acetyltransferase</fullName>
    </submittedName>
</protein>
<dbReference type="Pfam" id="PF00583">
    <property type="entry name" value="Acetyltransf_1"/>
    <property type="match status" value="1"/>
</dbReference>
<name>A0A0K9YXL2_9BACL</name>
<sequence length="246" mass="27967">MEYELFTLETHPEMASRFDELNEVGWPAFMLYDEVAIQYYPKVVEVFPQFQFCITDDSGAVIACCNSVPFYWDGTEEGLPAGWDDVFLRSIEDYQQGKVPNTVSALAIVIHPDYRGKGISSIMVRALKDLVKKQSIQQMFAPVRPSLKSKYPLIPMDKYVEWKTDAGDAFDPWIRTHLKAGAKMVKVAPESMVINGTVAQWESWAKMKLPESGTYIVPGGLVPVTIDVEKNEGRYVEPNVWMQHFL</sequence>
<gene>
    <name evidence="2" type="ORF">ADS79_09910</name>
</gene>
<dbReference type="InterPro" id="IPR000182">
    <property type="entry name" value="GNAT_dom"/>
</dbReference>
<dbReference type="SUPFAM" id="SSF55729">
    <property type="entry name" value="Acyl-CoA N-acyltransferases (Nat)"/>
    <property type="match status" value="1"/>
</dbReference>
<feature type="domain" description="N-acetyltransferase" evidence="1">
    <location>
        <begin position="48"/>
        <end position="145"/>
    </location>
</feature>